<keyword evidence="5" id="KW-1185">Reference proteome</keyword>
<evidence type="ECO:0000256" key="2">
    <source>
        <dbReference type="ARBA" id="ARBA00023004"/>
    </source>
</evidence>
<gene>
    <name evidence="4" type="ORF">DICPUDRAFT_41389</name>
</gene>
<organism evidence="4 5">
    <name type="scientific">Dictyostelium purpureum</name>
    <name type="common">Slime mold</name>
    <dbReference type="NCBI Taxonomy" id="5786"/>
    <lineage>
        <taxon>Eukaryota</taxon>
        <taxon>Amoebozoa</taxon>
        <taxon>Evosea</taxon>
        <taxon>Eumycetozoa</taxon>
        <taxon>Dictyostelia</taxon>
        <taxon>Dictyosteliales</taxon>
        <taxon>Dictyosteliaceae</taxon>
        <taxon>Dictyostelium</taxon>
    </lineage>
</organism>
<dbReference type="InParanoid" id="F1A002"/>
<name>F1A002_DICPU</name>
<dbReference type="GeneID" id="10510480"/>
<keyword evidence="1" id="KW-0479">Metal-binding</keyword>
<dbReference type="Pfam" id="PF06155">
    <property type="entry name" value="GBBH-like_N"/>
    <property type="match status" value="1"/>
</dbReference>
<reference evidence="5" key="1">
    <citation type="journal article" date="2011" name="Genome Biol.">
        <title>Comparative genomics of the social amoebae Dictyostelium discoideum and Dictyostelium purpureum.</title>
        <authorList>
            <consortium name="US DOE Joint Genome Institute (JGI-PGF)"/>
            <person name="Sucgang R."/>
            <person name="Kuo A."/>
            <person name="Tian X."/>
            <person name="Salerno W."/>
            <person name="Parikh A."/>
            <person name="Feasley C.L."/>
            <person name="Dalin E."/>
            <person name="Tu H."/>
            <person name="Huang E."/>
            <person name="Barry K."/>
            <person name="Lindquist E."/>
            <person name="Shapiro H."/>
            <person name="Bruce D."/>
            <person name="Schmutz J."/>
            <person name="Salamov A."/>
            <person name="Fey P."/>
            <person name="Gaudet P."/>
            <person name="Anjard C."/>
            <person name="Babu M.M."/>
            <person name="Basu S."/>
            <person name="Bushmanova Y."/>
            <person name="van der Wel H."/>
            <person name="Katoh-Kurasawa M."/>
            <person name="Dinh C."/>
            <person name="Coutinho P.M."/>
            <person name="Saito T."/>
            <person name="Elias M."/>
            <person name="Schaap P."/>
            <person name="Kay R.R."/>
            <person name="Henrissat B."/>
            <person name="Eichinger L."/>
            <person name="Rivero F."/>
            <person name="Putnam N.H."/>
            <person name="West C.M."/>
            <person name="Loomis W.F."/>
            <person name="Chisholm R.L."/>
            <person name="Shaulsky G."/>
            <person name="Strassmann J.E."/>
            <person name="Queller D.C."/>
            <person name="Kuspa A."/>
            <person name="Grigoriev I.V."/>
        </authorList>
    </citation>
    <scope>NUCLEOTIDE SEQUENCE [LARGE SCALE GENOMIC DNA]</scope>
    <source>
        <strain evidence="5">QSDP1</strain>
    </source>
</reference>
<dbReference type="KEGG" id="dpp:DICPUDRAFT_41389"/>
<dbReference type="Gene3D" id="3.30.2020.30">
    <property type="match status" value="1"/>
</dbReference>
<dbReference type="AlphaFoldDB" id="F1A002"/>
<evidence type="ECO:0000313" key="4">
    <source>
        <dbReference type="EMBL" id="EGC30467.1"/>
    </source>
</evidence>
<dbReference type="RefSeq" id="XP_003292996.1">
    <property type="nucleotide sequence ID" value="XM_003292948.1"/>
</dbReference>
<dbReference type="PANTHER" id="PTHR35303:SF5">
    <property type="entry name" value="OS02G0197800 PROTEIN"/>
    <property type="match status" value="1"/>
</dbReference>
<accession>F1A002</accession>
<evidence type="ECO:0000259" key="3">
    <source>
        <dbReference type="Pfam" id="PF06155"/>
    </source>
</evidence>
<dbReference type="OrthoDB" id="19707at2759"/>
<feature type="domain" description="Gamma-butyrobetaine hydroxylase-like N-terminal" evidence="3">
    <location>
        <begin position="68"/>
        <end position="147"/>
    </location>
</feature>
<dbReference type="InterPro" id="IPR010376">
    <property type="entry name" value="GBBH-like_N"/>
</dbReference>
<dbReference type="GO" id="GO:0046872">
    <property type="term" value="F:metal ion binding"/>
    <property type="evidence" value="ECO:0007669"/>
    <property type="project" value="UniProtKB-KW"/>
</dbReference>
<dbReference type="PANTHER" id="PTHR35303">
    <property type="entry name" value="OS02G0197800 PROTEIN"/>
    <property type="match status" value="1"/>
</dbReference>
<proteinExistence type="predicted"/>
<keyword evidence="2" id="KW-0408">Iron</keyword>
<dbReference type="Proteomes" id="UP000001064">
    <property type="component" value="Unassembled WGS sequence"/>
</dbReference>
<dbReference type="VEuPathDB" id="AmoebaDB:DICPUDRAFT_41389"/>
<protein>
    <recommendedName>
        <fullName evidence="3">Gamma-butyrobetaine hydroxylase-like N-terminal domain-containing protein</fullName>
    </recommendedName>
</protein>
<dbReference type="EMBL" id="GL871326">
    <property type="protein sequence ID" value="EGC30467.1"/>
    <property type="molecule type" value="Genomic_DNA"/>
</dbReference>
<dbReference type="InterPro" id="IPR038492">
    <property type="entry name" value="GBBH-like_N_sf"/>
</dbReference>
<sequence>MIKNCLTVYNSSSFKNINNINNKYIIASLSLNKSSCYNTINNYFFINNNNYKRYFSSSEKYNVHPTEIKLTEKGKRLDIKFDDNNQTNYSFSSEFLRIETPSVEKGKSIVSGKRNVKISKIERVGNYAIRLVYDDLHETGIYSWEYLFQLGKSKYTRMKKYLKDLKVYNRSRDPPQTTQTKQQIIEKILKDTKEKEKKENVTKK</sequence>
<dbReference type="eggNOG" id="ENOG502RZ9H">
    <property type="taxonomic scope" value="Eukaryota"/>
</dbReference>
<evidence type="ECO:0000313" key="5">
    <source>
        <dbReference type="Proteomes" id="UP000001064"/>
    </source>
</evidence>
<evidence type="ECO:0000256" key="1">
    <source>
        <dbReference type="ARBA" id="ARBA00022723"/>
    </source>
</evidence>